<dbReference type="PANTHER" id="PTHR32494">
    <property type="entry name" value="ALLANTOATE DEIMINASE-RELATED"/>
    <property type="match status" value="1"/>
</dbReference>
<feature type="binding site" evidence="3">
    <location>
        <position position="85"/>
    </location>
    <ligand>
        <name>Zn(2+)</name>
        <dbReference type="ChEBI" id="CHEBI:29105"/>
        <label>2</label>
    </ligand>
</feature>
<dbReference type="SUPFAM" id="SSF55031">
    <property type="entry name" value="Bacterial exopeptidase dimerisation domain"/>
    <property type="match status" value="1"/>
</dbReference>
<dbReference type="NCBIfam" id="TIGR01879">
    <property type="entry name" value="hydantase"/>
    <property type="match status" value="1"/>
</dbReference>
<evidence type="ECO:0000256" key="2">
    <source>
        <dbReference type="ARBA" id="ARBA00022801"/>
    </source>
</evidence>
<evidence type="ECO:0000256" key="1">
    <source>
        <dbReference type="ARBA" id="ARBA00006153"/>
    </source>
</evidence>
<comment type="caution">
    <text evidence="5">The sequence shown here is derived from an EMBL/GenBank/DDBJ whole genome shotgun (WGS) entry which is preliminary data.</text>
</comment>
<feature type="binding site" evidence="3">
    <location>
        <position position="381"/>
    </location>
    <ligand>
        <name>Zn(2+)</name>
        <dbReference type="ChEBI" id="CHEBI:29105"/>
        <label>2</label>
    </ligand>
</feature>
<keyword evidence="3" id="KW-0479">Metal-binding</keyword>
<dbReference type="PANTHER" id="PTHR32494:SF5">
    <property type="entry name" value="ALLANTOATE AMIDOHYDROLASE"/>
    <property type="match status" value="1"/>
</dbReference>
<organism evidence="5 6">
    <name type="scientific">Planomonospora venezuelensis</name>
    <dbReference type="NCBI Taxonomy" id="1999"/>
    <lineage>
        <taxon>Bacteria</taxon>
        <taxon>Bacillati</taxon>
        <taxon>Actinomycetota</taxon>
        <taxon>Actinomycetes</taxon>
        <taxon>Streptosporangiales</taxon>
        <taxon>Streptosporangiaceae</taxon>
        <taxon>Planomonospora</taxon>
    </lineage>
</organism>
<dbReference type="InterPro" id="IPR002933">
    <property type="entry name" value="Peptidase_M20"/>
</dbReference>
<feature type="binding site" evidence="3">
    <location>
        <position position="85"/>
    </location>
    <ligand>
        <name>Zn(2+)</name>
        <dbReference type="ChEBI" id="CHEBI:29105"/>
        <label>1</label>
    </ligand>
</feature>
<reference evidence="5 6" key="1">
    <citation type="submission" date="2020-08" db="EMBL/GenBank/DDBJ databases">
        <title>Genomic Encyclopedia of Type Strains, Phase III (KMG-III): the genomes of soil and plant-associated and newly described type strains.</title>
        <authorList>
            <person name="Whitman W."/>
        </authorList>
    </citation>
    <scope>NUCLEOTIDE SEQUENCE [LARGE SCALE GENOMIC DNA]</scope>
    <source>
        <strain evidence="5 6">CECT 3303</strain>
    </source>
</reference>
<dbReference type="GO" id="GO:0046872">
    <property type="term" value="F:metal ion binding"/>
    <property type="evidence" value="ECO:0007669"/>
    <property type="project" value="UniProtKB-KW"/>
</dbReference>
<feature type="binding site" evidence="4">
    <location>
        <position position="268"/>
    </location>
    <ligand>
        <name>allantoate</name>
        <dbReference type="ChEBI" id="CHEBI:17536"/>
    </ligand>
</feature>
<dbReference type="PIRSF" id="PIRSF001235">
    <property type="entry name" value="Amidase_carbamoylase"/>
    <property type="match status" value="1"/>
</dbReference>
<name>A0A841D8M5_PLAVE</name>
<feature type="binding site" evidence="4">
    <location>
        <position position="281"/>
    </location>
    <ligand>
        <name>allantoate</name>
        <dbReference type="ChEBI" id="CHEBI:17536"/>
    </ligand>
</feature>
<evidence type="ECO:0000256" key="4">
    <source>
        <dbReference type="PIRSR" id="PIRSR001235-2"/>
    </source>
</evidence>
<evidence type="ECO:0000313" key="6">
    <source>
        <dbReference type="Proteomes" id="UP000562352"/>
    </source>
</evidence>
<dbReference type="NCBIfam" id="NF006770">
    <property type="entry name" value="PRK09290.1-4"/>
    <property type="match status" value="1"/>
</dbReference>
<feature type="binding site" evidence="3">
    <location>
        <position position="74"/>
    </location>
    <ligand>
        <name>Zn(2+)</name>
        <dbReference type="ChEBI" id="CHEBI:29105"/>
        <label>1</label>
    </ligand>
</feature>
<dbReference type="Gene3D" id="3.30.70.360">
    <property type="match status" value="1"/>
</dbReference>
<evidence type="ECO:0000313" key="5">
    <source>
        <dbReference type="EMBL" id="MBB5965839.1"/>
    </source>
</evidence>
<dbReference type="GO" id="GO:0050538">
    <property type="term" value="F:N-carbamoyl-L-amino-acid hydrolase activity"/>
    <property type="evidence" value="ECO:0007669"/>
    <property type="project" value="UniProtKB-EC"/>
</dbReference>
<accession>A0A841D8M5</accession>
<keyword evidence="6" id="KW-1185">Reference proteome</keyword>
<proteinExistence type="inferred from homology"/>
<dbReference type="InterPro" id="IPR036264">
    <property type="entry name" value="Bact_exopeptidase_dim_dom"/>
</dbReference>
<comment type="similarity">
    <text evidence="1">Belongs to the peptidase M20 family.</text>
</comment>
<gene>
    <name evidence="5" type="ORF">FHS22_005129</name>
</gene>
<dbReference type="InterPro" id="IPR010158">
    <property type="entry name" value="Amidase_Cbmase"/>
</dbReference>
<dbReference type="EC" id="3.5.1.87" evidence="5"/>
<dbReference type="GO" id="GO:0016813">
    <property type="term" value="F:hydrolase activity, acting on carbon-nitrogen (but not peptide) bonds, in linear amidines"/>
    <property type="evidence" value="ECO:0007669"/>
    <property type="project" value="InterPro"/>
</dbReference>
<feature type="binding site" evidence="4">
    <location>
        <position position="210"/>
    </location>
    <ligand>
        <name>allantoate</name>
        <dbReference type="ChEBI" id="CHEBI:17536"/>
    </ligand>
</feature>
<protein>
    <submittedName>
        <fullName evidence="5">N-carbamoyl-L-amino-acid hydrolase</fullName>
        <ecNumber evidence="5">3.5.1.87</ecNumber>
    </submittedName>
</protein>
<keyword evidence="3" id="KW-0862">Zinc</keyword>
<dbReference type="Proteomes" id="UP000562352">
    <property type="component" value="Unassembled WGS sequence"/>
</dbReference>
<dbReference type="AlphaFoldDB" id="A0A841D8M5"/>
<dbReference type="EMBL" id="JACHJJ010000019">
    <property type="protein sequence ID" value="MBB5965839.1"/>
    <property type="molecule type" value="Genomic_DNA"/>
</dbReference>
<feature type="binding site" evidence="3">
    <location>
        <position position="185"/>
    </location>
    <ligand>
        <name>Zn(2+)</name>
        <dbReference type="ChEBI" id="CHEBI:29105"/>
        <label>1</label>
    </ligand>
</feature>
<dbReference type="SUPFAM" id="SSF53187">
    <property type="entry name" value="Zn-dependent exopeptidases"/>
    <property type="match status" value="1"/>
</dbReference>
<comment type="cofactor">
    <cofactor evidence="3">
        <name>Zn(2+)</name>
        <dbReference type="ChEBI" id="CHEBI:29105"/>
    </cofactor>
    <text evidence="3">Binds 2 Zn(2+) ions per subunit.</text>
</comment>
<dbReference type="Pfam" id="PF01546">
    <property type="entry name" value="Peptidase_M20"/>
    <property type="match status" value="1"/>
</dbReference>
<evidence type="ECO:0000256" key="3">
    <source>
        <dbReference type="PIRSR" id="PIRSR001235-1"/>
    </source>
</evidence>
<dbReference type="Gene3D" id="3.40.630.10">
    <property type="entry name" value="Zn peptidases"/>
    <property type="match status" value="1"/>
</dbReference>
<sequence>MFDEMWGAIEHLGRDDRTRGYLRDAWSPADLELREWFRQEAARRGLDLREDRNGNLWAWWGDPSARPGVVTGSHLDSVRQGGAFDGPLGVVSAFAALDELAAKGFEPARPLGVACFTDEEGARFGVPCMGSRLLTGVLDPDRARGLTDDGGDSMAEVLRRAGRDPGALGRDDETLGHVGVFVELHVEQGRGLVHEGAPVGVAGTIWPHGRWRFDFRGRADHAGTTRLEDRDDPMLPFARTVLRARELAERGGVVATFGKLRVSPGNANAVPGLVSAWLDARGGDEAAVRALVAELTAFSGAEVAGESWTPAVCFDAVLRDRLALVAARALARRTAAPGAADGAVTPVPVLATGAGHDAGILAAAGVPSAMVFVRNPTGISHSPEEHAEASDCHRGVAALAAVLEDLCQS</sequence>
<keyword evidence="2 5" id="KW-0378">Hydrolase</keyword>
<feature type="binding site" evidence="3">
    <location>
        <position position="120"/>
    </location>
    <ligand>
        <name>Zn(2+)</name>
        <dbReference type="ChEBI" id="CHEBI:29105"/>
        <label>2</label>
    </ligand>
</feature>